<sequence length="53" mass="5982">MTASPGLQGAIPRQVLPSDNEPNGTKKSRFSRYSIKERPGMRDFLLTFQMNLV</sequence>
<dbReference type="Proteomes" id="UP001057134">
    <property type="component" value="Chromosome"/>
</dbReference>
<name>A0ABY4RKT1_9BACL</name>
<reference evidence="2" key="1">
    <citation type="submission" date="2018-02" db="EMBL/GenBank/DDBJ databases">
        <authorList>
            <person name="Kim S.-K."/>
            <person name="Jung H.-I."/>
            <person name="Lee S.-W."/>
        </authorList>
    </citation>
    <scope>NUCLEOTIDE SEQUENCE</scope>
    <source>
        <strain evidence="2">SK3146</strain>
    </source>
</reference>
<protein>
    <submittedName>
        <fullName evidence="2">Uncharacterized protein</fullName>
    </submittedName>
</protein>
<gene>
    <name evidence="2" type="ORF">SK3146_01930</name>
</gene>
<proteinExistence type="predicted"/>
<evidence type="ECO:0000256" key="1">
    <source>
        <dbReference type="SAM" id="MobiDB-lite"/>
    </source>
</evidence>
<reference evidence="2" key="2">
    <citation type="journal article" date="2021" name="J Anim Sci Technol">
        <title>Complete genome sequence of Paenibacillus konkukensis sp. nov. SK3146 as a potential probiotic strain.</title>
        <authorList>
            <person name="Jung H.I."/>
            <person name="Park S."/>
            <person name="Niu K.M."/>
            <person name="Lee S.W."/>
            <person name="Kothari D."/>
            <person name="Yi K.J."/>
            <person name="Kim S.K."/>
        </authorList>
    </citation>
    <scope>NUCLEOTIDE SEQUENCE</scope>
    <source>
        <strain evidence="2">SK3146</strain>
    </source>
</reference>
<keyword evidence="3" id="KW-1185">Reference proteome</keyword>
<accession>A0ABY4RKT1</accession>
<evidence type="ECO:0000313" key="3">
    <source>
        <dbReference type="Proteomes" id="UP001057134"/>
    </source>
</evidence>
<evidence type="ECO:0000313" key="2">
    <source>
        <dbReference type="EMBL" id="UQZ82770.1"/>
    </source>
</evidence>
<dbReference type="EMBL" id="CP027059">
    <property type="protein sequence ID" value="UQZ82770.1"/>
    <property type="molecule type" value="Genomic_DNA"/>
</dbReference>
<organism evidence="2 3">
    <name type="scientific">Paenibacillus konkukensis</name>
    <dbReference type="NCBI Taxonomy" id="2020716"/>
    <lineage>
        <taxon>Bacteria</taxon>
        <taxon>Bacillati</taxon>
        <taxon>Bacillota</taxon>
        <taxon>Bacilli</taxon>
        <taxon>Bacillales</taxon>
        <taxon>Paenibacillaceae</taxon>
        <taxon>Paenibacillus</taxon>
    </lineage>
</organism>
<feature type="region of interest" description="Disordered" evidence="1">
    <location>
        <begin position="1"/>
        <end position="34"/>
    </location>
</feature>